<keyword evidence="7 11" id="KW-0594">Phospholipid biosynthesis</keyword>
<evidence type="ECO:0000256" key="2">
    <source>
        <dbReference type="ARBA" id="ARBA00022516"/>
    </source>
</evidence>
<evidence type="ECO:0000256" key="10">
    <source>
        <dbReference type="ARBA" id="ARBA00023317"/>
    </source>
</evidence>
<evidence type="ECO:0000313" key="14">
    <source>
        <dbReference type="Proteomes" id="UP000190027"/>
    </source>
</evidence>
<feature type="chain" id="PRO_5023448268" description="Phosphatidylserine decarboxylase beta chain" evidence="11">
    <location>
        <begin position="1"/>
        <end position="181"/>
    </location>
</feature>
<dbReference type="PANTHER" id="PTHR35809">
    <property type="entry name" value="ARCHAETIDYLSERINE DECARBOXYLASE PROENZYME-RELATED"/>
    <property type="match status" value="1"/>
</dbReference>
<comment type="pathway">
    <text evidence="11">Phospholipid metabolism; phosphatidylethanolamine biosynthesis; phosphatidylethanolamine from CDP-diacylglycerol: step 2/2.</text>
</comment>
<keyword evidence="2 11" id="KW-0444">Lipid biosynthesis</keyword>
<dbReference type="GO" id="GO:0005886">
    <property type="term" value="C:plasma membrane"/>
    <property type="evidence" value="ECO:0007669"/>
    <property type="project" value="UniProtKB-SubCell"/>
</dbReference>
<reference evidence="13 14" key="1">
    <citation type="submission" date="2017-02" db="EMBL/GenBank/DDBJ databases">
        <authorList>
            <person name="Peterson S.W."/>
        </authorList>
    </citation>
    <scope>NUCLEOTIDE SEQUENCE [LARGE SCALE GENOMIC DNA]</scope>
    <source>
        <strain evidence="13 14">DSM 16080</strain>
    </source>
</reference>
<evidence type="ECO:0000256" key="9">
    <source>
        <dbReference type="ARBA" id="ARBA00023264"/>
    </source>
</evidence>
<comment type="PTM">
    <text evidence="11">Is synthesized initially as an inactive proenzyme. Formation of the active enzyme involves a self-maturation process in which the active site pyruvoyl group is generated from an internal serine residue via an autocatalytic post-translational modification. Two non-identical subunits are generated from the proenzyme in this reaction, and the pyruvate is formed at the N-terminus of the alpha chain, which is derived from the carboxyl end of the proenzyme. The post-translation cleavage follows an unusual pathway, termed non-hydrolytic serinolysis, in which the side chain hydroxyl group of the serine supplies its oxygen atom to form the C-terminus of the beta chain, while the remainder of the serine residue undergoes an oxidative deamination to produce ammonia and the pyruvoyl prosthetic group on the alpha chain.</text>
</comment>
<dbReference type="GO" id="GO:0004609">
    <property type="term" value="F:phosphatidylserine decarboxylase activity"/>
    <property type="evidence" value="ECO:0007669"/>
    <property type="project" value="UniProtKB-UniRule"/>
</dbReference>
<organism evidence="13 14">
    <name type="scientific">Paucidesulfovibrio gracilis DSM 16080</name>
    <dbReference type="NCBI Taxonomy" id="1121449"/>
    <lineage>
        <taxon>Bacteria</taxon>
        <taxon>Pseudomonadati</taxon>
        <taxon>Thermodesulfobacteriota</taxon>
        <taxon>Desulfovibrionia</taxon>
        <taxon>Desulfovibrionales</taxon>
        <taxon>Desulfovibrionaceae</taxon>
        <taxon>Paucidesulfovibrio</taxon>
    </lineage>
</organism>
<evidence type="ECO:0000256" key="7">
    <source>
        <dbReference type="ARBA" id="ARBA00023209"/>
    </source>
</evidence>
<evidence type="ECO:0000313" key="13">
    <source>
        <dbReference type="EMBL" id="SKA76690.1"/>
    </source>
</evidence>
<keyword evidence="1 11" id="KW-1003">Cell membrane</keyword>
<keyword evidence="4 11" id="KW-0443">Lipid metabolism</keyword>
<dbReference type="NCBIfam" id="NF003678">
    <property type="entry name" value="PRK05305.1-2"/>
    <property type="match status" value="1"/>
</dbReference>
<dbReference type="InterPro" id="IPR003817">
    <property type="entry name" value="PS_Dcarbxylase"/>
</dbReference>
<dbReference type="GO" id="GO:0006646">
    <property type="term" value="P:phosphatidylethanolamine biosynthetic process"/>
    <property type="evidence" value="ECO:0007669"/>
    <property type="project" value="UniProtKB-UniRule"/>
</dbReference>
<feature type="site" description="Cleavage (non-hydrolytic); by autocatalysis" evidence="11">
    <location>
        <begin position="181"/>
        <end position="182"/>
    </location>
</feature>
<proteinExistence type="inferred from homology"/>
<comment type="function">
    <text evidence="11">Catalyzes the formation of phosphatidylethanolamine (PtdEtn) from phosphatidylserine (PtdSer).</text>
</comment>
<evidence type="ECO:0000256" key="11">
    <source>
        <dbReference type="HAMAP-Rule" id="MF_00664"/>
    </source>
</evidence>
<feature type="modified residue" description="Pyruvic acid (Ser); by autocatalysis" evidence="11">
    <location>
        <position position="182"/>
    </location>
</feature>
<feature type="active site" description="Schiff-base intermediate with substrate; via pyruvic acid" evidence="11">
    <location>
        <position position="182"/>
    </location>
</feature>
<dbReference type="EC" id="4.1.1.65" evidence="11"/>
<dbReference type="Proteomes" id="UP000190027">
    <property type="component" value="Unassembled WGS sequence"/>
</dbReference>
<dbReference type="HAMAP" id="MF_00664">
    <property type="entry name" value="PS_decarb_PSD_A"/>
    <property type="match status" value="1"/>
</dbReference>
<comment type="subcellular location">
    <subcellularLocation>
        <location evidence="11">Cell membrane</location>
        <topology evidence="11">Peripheral membrane protein</topology>
    </subcellularLocation>
</comment>
<dbReference type="AlphaFoldDB" id="A0A1T4WHB9"/>
<keyword evidence="3 11" id="KW-0210">Decarboxylase</keyword>
<keyword evidence="6 11" id="KW-0865">Zymogen</keyword>
<comment type="similarity">
    <text evidence="11">Belongs to the phosphatidylserine decarboxylase family. PSD-A subfamily.</text>
</comment>
<evidence type="ECO:0000256" key="5">
    <source>
        <dbReference type="ARBA" id="ARBA00023136"/>
    </source>
</evidence>
<accession>A0A1T4WHB9</accession>
<evidence type="ECO:0000256" key="4">
    <source>
        <dbReference type="ARBA" id="ARBA00023098"/>
    </source>
</evidence>
<feature type="transmembrane region" description="Helical" evidence="12">
    <location>
        <begin position="12"/>
        <end position="34"/>
    </location>
</feature>
<dbReference type="EMBL" id="FUYC01000003">
    <property type="protein sequence ID" value="SKA76690.1"/>
    <property type="molecule type" value="Genomic_DNA"/>
</dbReference>
<evidence type="ECO:0000256" key="3">
    <source>
        <dbReference type="ARBA" id="ARBA00022793"/>
    </source>
</evidence>
<comment type="cofactor">
    <cofactor evidence="11">
        <name>pyruvate</name>
        <dbReference type="ChEBI" id="CHEBI:15361"/>
    </cofactor>
    <text evidence="11">Binds 1 pyruvoyl group covalently per subunit.</text>
</comment>
<comment type="catalytic activity">
    <reaction evidence="11">
        <text>a 1,2-diacyl-sn-glycero-3-phospho-L-serine + H(+) = a 1,2-diacyl-sn-glycero-3-phosphoethanolamine + CO2</text>
        <dbReference type="Rhea" id="RHEA:20828"/>
        <dbReference type="ChEBI" id="CHEBI:15378"/>
        <dbReference type="ChEBI" id="CHEBI:16526"/>
        <dbReference type="ChEBI" id="CHEBI:57262"/>
        <dbReference type="ChEBI" id="CHEBI:64612"/>
        <dbReference type="EC" id="4.1.1.65"/>
    </reaction>
</comment>
<keyword evidence="5 11" id="KW-0472">Membrane</keyword>
<name>A0A1T4WHB9_9BACT</name>
<evidence type="ECO:0000256" key="8">
    <source>
        <dbReference type="ARBA" id="ARBA00023239"/>
    </source>
</evidence>
<dbReference type="OrthoDB" id="9790893at2"/>
<dbReference type="InterPro" id="IPR033175">
    <property type="entry name" value="PSD-A"/>
</dbReference>
<evidence type="ECO:0000256" key="12">
    <source>
        <dbReference type="SAM" id="Phobius"/>
    </source>
</evidence>
<dbReference type="Pfam" id="PF02666">
    <property type="entry name" value="PS_Dcarbxylase"/>
    <property type="match status" value="1"/>
</dbReference>
<dbReference type="PANTHER" id="PTHR35809:SF1">
    <property type="entry name" value="ARCHAETIDYLSERINE DECARBOXYLASE PROENZYME-RELATED"/>
    <property type="match status" value="1"/>
</dbReference>
<dbReference type="RefSeq" id="WP_078716438.1">
    <property type="nucleotide sequence ID" value="NZ_FUYC01000003.1"/>
</dbReference>
<protein>
    <recommendedName>
        <fullName evidence="11">Phosphatidylserine decarboxylase proenzyme</fullName>
        <ecNumber evidence="11">4.1.1.65</ecNumber>
    </recommendedName>
    <component>
        <recommendedName>
            <fullName evidence="11">Phosphatidylserine decarboxylase alpha chain</fullName>
        </recommendedName>
    </component>
    <component>
        <recommendedName>
            <fullName evidence="11">Phosphatidylserine decarboxylase beta chain</fullName>
        </recommendedName>
    </component>
</protein>
<keyword evidence="8 11" id="KW-0456">Lyase</keyword>
<keyword evidence="9 11" id="KW-1208">Phospholipid metabolism</keyword>
<keyword evidence="12" id="KW-0812">Transmembrane</keyword>
<dbReference type="STRING" id="1121449.SAMN02745704_00856"/>
<keyword evidence="10 11" id="KW-0670">Pyruvate</keyword>
<keyword evidence="12" id="KW-1133">Transmembrane helix</keyword>
<comment type="subunit">
    <text evidence="11">Heterodimer of a large membrane-associated beta subunit and a small pyruvoyl-containing alpha subunit.</text>
</comment>
<evidence type="ECO:0000256" key="6">
    <source>
        <dbReference type="ARBA" id="ARBA00023145"/>
    </source>
</evidence>
<sequence length="218" mass="24130">MQQRSIGICPEGYPFLILAAFATVVFAILEWWFMALVGLAATAFVGHFFRDPERVPPEDVEAVVSPADGRIVKIARESDPLSGEEKQVICVFMNLVDVHVNRMPVSGKIDVIRYIPGAFFNASLDKASTDNERNILEVVGKGNQRFVIVQIAGLIARRIVCWSEKGDKLKRGERFGMIRFGSRVDLYLPEGFEPSVVVGEQVFAGETAIAKRKASNSI</sequence>
<gene>
    <name evidence="11" type="primary">psd</name>
    <name evidence="13" type="ORF">SAMN02745704_00856</name>
</gene>
<keyword evidence="14" id="KW-1185">Reference proteome</keyword>
<dbReference type="UniPathway" id="UPA00558">
    <property type="reaction ID" value="UER00616"/>
</dbReference>
<dbReference type="NCBIfam" id="NF003685">
    <property type="entry name" value="PRK05305.2-5"/>
    <property type="match status" value="1"/>
</dbReference>
<evidence type="ECO:0000256" key="1">
    <source>
        <dbReference type="ARBA" id="ARBA00022475"/>
    </source>
</evidence>
<feature type="chain" id="PRO_5023448267" description="Phosphatidylserine decarboxylase alpha chain" evidence="11">
    <location>
        <begin position="182"/>
        <end position="218"/>
    </location>
</feature>